<evidence type="ECO:0000256" key="3">
    <source>
        <dbReference type="ARBA" id="ARBA00023004"/>
    </source>
</evidence>
<dbReference type="SUPFAM" id="SSF56300">
    <property type="entry name" value="Metallo-dependent phosphatases"/>
    <property type="match status" value="1"/>
</dbReference>
<keyword evidence="1" id="KW-0479">Metal-binding</keyword>
<accession>A0AAJ6AIU0</accession>
<proteinExistence type="inferred from homology"/>
<comment type="similarity">
    <text evidence="4">Belongs to the cyclic nucleotide phosphodiesterase class-III family.</text>
</comment>
<protein>
    <submittedName>
        <fullName evidence="6">Metallophosphoesterase</fullName>
    </submittedName>
</protein>
<sequence>MADSWHIAHLTDPHLTENQQTLYGGSIDPWGQLRQTFEALARGDAGLPDAVVISGDLCQRGHDAYAEVAGFLTEQRRRLGCPILVVPGNHDEPGAIDARFHDPDTSHTDPHDASNSIIAVPGLRLIGLNTHGYGHPHGWLETTSLDWLEHHIRQDGTEDIVLVLHHPPVPGMIAGLRHRGLLDSDSRRRLAEIMTGSRVCLILSGHYHLNQYGSFAGIPVSVAPGISYSNDPLAPGETILARAVFGFVRVEREPPGPPDIVSSLLPCSEPSRVVFTLEASPSSP</sequence>
<keyword evidence="3" id="KW-0408">Iron</keyword>
<dbReference type="GO" id="GO:0016787">
    <property type="term" value="F:hydrolase activity"/>
    <property type="evidence" value="ECO:0007669"/>
    <property type="project" value="UniProtKB-KW"/>
</dbReference>
<dbReference type="InterPro" id="IPR004843">
    <property type="entry name" value="Calcineurin-like_PHP"/>
</dbReference>
<evidence type="ECO:0000313" key="6">
    <source>
        <dbReference type="EMBL" id="WGH94278.1"/>
    </source>
</evidence>
<dbReference type="Proteomes" id="UP001224674">
    <property type="component" value="Chromosome"/>
</dbReference>
<evidence type="ECO:0000256" key="1">
    <source>
        <dbReference type="ARBA" id="ARBA00022723"/>
    </source>
</evidence>
<evidence type="ECO:0000259" key="5">
    <source>
        <dbReference type="Pfam" id="PF00149"/>
    </source>
</evidence>
<keyword evidence="7" id="KW-1185">Reference proteome</keyword>
<dbReference type="Gene3D" id="3.60.21.10">
    <property type="match status" value="1"/>
</dbReference>
<dbReference type="PANTHER" id="PTHR42988">
    <property type="entry name" value="PHOSPHOHYDROLASE"/>
    <property type="match status" value="1"/>
</dbReference>
<keyword evidence="2" id="KW-0378">Hydrolase</keyword>
<dbReference type="PANTHER" id="PTHR42988:SF2">
    <property type="entry name" value="CYCLIC NUCLEOTIDE PHOSPHODIESTERASE CBUA0032-RELATED"/>
    <property type="match status" value="1"/>
</dbReference>
<dbReference type="EMBL" id="CP122566">
    <property type="protein sequence ID" value="WGH94278.1"/>
    <property type="molecule type" value="Genomic_DNA"/>
</dbReference>
<dbReference type="AlphaFoldDB" id="A0AAJ6AIU0"/>
<evidence type="ECO:0000256" key="4">
    <source>
        <dbReference type="ARBA" id="ARBA00025742"/>
    </source>
</evidence>
<feature type="domain" description="Calcineurin-like phosphoesterase" evidence="5">
    <location>
        <begin position="7"/>
        <end position="208"/>
    </location>
</feature>
<dbReference type="GO" id="GO:0046872">
    <property type="term" value="F:metal ion binding"/>
    <property type="evidence" value="ECO:0007669"/>
    <property type="project" value="UniProtKB-KW"/>
</dbReference>
<dbReference type="GeneID" id="83695478"/>
<dbReference type="Pfam" id="PF00149">
    <property type="entry name" value="Metallophos"/>
    <property type="match status" value="1"/>
</dbReference>
<name>A0AAJ6AIU0_9MICC</name>
<evidence type="ECO:0000256" key="2">
    <source>
        <dbReference type="ARBA" id="ARBA00022801"/>
    </source>
</evidence>
<gene>
    <name evidence="6" type="ORF">QDX21_05675</name>
</gene>
<organism evidence="6 7">
    <name type="scientific">Auritidibacter ignavus</name>
    <dbReference type="NCBI Taxonomy" id="678932"/>
    <lineage>
        <taxon>Bacteria</taxon>
        <taxon>Bacillati</taxon>
        <taxon>Actinomycetota</taxon>
        <taxon>Actinomycetes</taxon>
        <taxon>Micrococcales</taxon>
        <taxon>Micrococcaceae</taxon>
        <taxon>Auritidibacter</taxon>
    </lineage>
</organism>
<dbReference type="RefSeq" id="WP_158524597.1">
    <property type="nucleotide sequence ID" value="NZ_CP122563.1"/>
</dbReference>
<evidence type="ECO:0000313" key="7">
    <source>
        <dbReference type="Proteomes" id="UP001224674"/>
    </source>
</evidence>
<reference evidence="6 7" key="1">
    <citation type="submission" date="2023-03" db="EMBL/GenBank/DDBJ databases">
        <title>Complete genome sequences of several Auritidibacter ignavus strains isolated from ear infections.</title>
        <authorList>
            <person name="Baehr T."/>
            <person name="Baumhoegger A.M."/>
        </authorList>
    </citation>
    <scope>NUCLEOTIDE SEQUENCE [LARGE SCALE GENOMIC DNA]</scope>
    <source>
        <strain evidence="6 7">BABAE-6</strain>
    </source>
</reference>
<dbReference type="InterPro" id="IPR029052">
    <property type="entry name" value="Metallo-depent_PP-like"/>
</dbReference>
<dbReference type="InterPro" id="IPR050884">
    <property type="entry name" value="CNP_phosphodiesterase-III"/>
</dbReference>